<evidence type="ECO:0008006" key="3">
    <source>
        <dbReference type="Google" id="ProtNLM"/>
    </source>
</evidence>
<sequence length="287" mass="30115">MKGNCTTLQRYNGTGWDTISKRVSITGPSRSRETVEQELTLDCDASGGSSTKKKSPGTKEIGDISVEVLWNPNTPSGTKQVNTATGAGTVTVAGNASFTVTDPALAGSPKAYAVPVPTGAPAVWMAAARLWFQTNAAAADLRALYDISGATDKLILTASDSRADVPTLNVAIATGSATGITTAATSADTTAGVAGFDNDENHHLFEDDYDAEVATFWRIVHENAAGTGMLVHATVKEIGEPSHEPNKDVKVTFTLEPTGEFFKKANDIESYVLPASITAPQNNWGHN</sequence>
<dbReference type="EMBL" id="JBBUKT010000008">
    <property type="protein sequence ID" value="MEK7952784.1"/>
    <property type="molecule type" value="Genomic_DNA"/>
</dbReference>
<protein>
    <recommendedName>
        <fullName evidence="3">Ig-like domain-containing protein</fullName>
    </recommendedName>
</protein>
<name>A0ABU9AYE2_9BACT</name>
<dbReference type="Gene3D" id="4.10.410.40">
    <property type="match status" value="1"/>
</dbReference>
<evidence type="ECO:0000313" key="1">
    <source>
        <dbReference type="EMBL" id="MEK7952784.1"/>
    </source>
</evidence>
<keyword evidence="2" id="KW-1185">Reference proteome</keyword>
<evidence type="ECO:0000313" key="2">
    <source>
        <dbReference type="Proteomes" id="UP001371305"/>
    </source>
</evidence>
<reference evidence="1 2" key="1">
    <citation type="submission" date="2024-04" db="EMBL/GenBank/DDBJ databases">
        <title>Luteolibacter sp. isolated from soil.</title>
        <authorList>
            <person name="An J."/>
        </authorList>
    </citation>
    <scope>NUCLEOTIDE SEQUENCE [LARGE SCALE GENOMIC DNA]</scope>
    <source>
        <strain evidence="1 2">Y139</strain>
    </source>
</reference>
<comment type="caution">
    <text evidence="1">The sequence shown here is derived from an EMBL/GenBank/DDBJ whole genome shotgun (WGS) entry which is preliminary data.</text>
</comment>
<accession>A0ABU9AYE2</accession>
<gene>
    <name evidence="1" type="ORF">WKV53_19880</name>
</gene>
<dbReference type="Proteomes" id="UP001371305">
    <property type="component" value="Unassembled WGS sequence"/>
</dbReference>
<proteinExistence type="predicted"/>
<organism evidence="1 2">
    <name type="scientific">Luteolibacter soli</name>
    <dbReference type="NCBI Taxonomy" id="3135280"/>
    <lineage>
        <taxon>Bacteria</taxon>
        <taxon>Pseudomonadati</taxon>
        <taxon>Verrucomicrobiota</taxon>
        <taxon>Verrucomicrobiia</taxon>
        <taxon>Verrucomicrobiales</taxon>
        <taxon>Verrucomicrobiaceae</taxon>
        <taxon>Luteolibacter</taxon>
    </lineage>
</organism>